<reference evidence="2" key="1">
    <citation type="submission" date="2022-03" db="EMBL/GenBank/DDBJ databases">
        <authorList>
            <person name="Martin C."/>
        </authorList>
    </citation>
    <scope>NUCLEOTIDE SEQUENCE</scope>
</reference>
<dbReference type="AlphaFoldDB" id="A0A8S4PIN0"/>
<keyword evidence="1" id="KW-0732">Signal</keyword>
<feature type="chain" id="PRO_5035807694" evidence="1">
    <location>
        <begin position="22"/>
        <end position="236"/>
    </location>
</feature>
<evidence type="ECO:0000313" key="3">
    <source>
        <dbReference type="Proteomes" id="UP000749559"/>
    </source>
</evidence>
<gene>
    <name evidence="2" type="ORF">OFUS_LOCUS17882</name>
</gene>
<accession>A0A8S4PIN0</accession>
<protein>
    <submittedName>
        <fullName evidence="2">Uncharacterized protein</fullName>
    </submittedName>
</protein>
<comment type="caution">
    <text evidence="2">The sequence shown here is derived from an EMBL/GenBank/DDBJ whole genome shotgun (WGS) entry which is preliminary data.</text>
</comment>
<proteinExistence type="predicted"/>
<evidence type="ECO:0000313" key="2">
    <source>
        <dbReference type="EMBL" id="CAH1792976.1"/>
    </source>
</evidence>
<keyword evidence="3" id="KW-1185">Reference proteome</keyword>
<dbReference type="EMBL" id="CAIIXF020000008">
    <property type="protein sequence ID" value="CAH1792976.1"/>
    <property type="molecule type" value="Genomic_DNA"/>
</dbReference>
<sequence length="236" mass="27339">MIMNGRYLLLFGALVLGVTIADDADTTPLPGDTEADKVVKTLISPGGEIYELLMEVINATSLLDLRIEIRDDFCGCVSTGSYKKLYEEMISLQKRAIGWSVIIQEARRKYFTGEPGRYLRIAGFTAVLAARHAKEFNYRLVHSKLPNLITMITNVKKVIKQMLQLWKKYKIEVDTDKDLSRYYIKRPKDGVSRSPYNIDKLQEETKDVASSRDWLFWERLFYRGYWYDMLTPPTIE</sequence>
<evidence type="ECO:0000256" key="1">
    <source>
        <dbReference type="SAM" id="SignalP"/>
    </source>
</evidence>
<name>A0A8S4PIN0_OWEFU</name>
<dbReference type="Proteomes" id="UP000749559">
    <property type="component" value="Unassembled WGS sequence"/>
</dbReference>
<organism evidence="2 3">
    <name type="scientific">Owenia fusiformis</name>
    <name type="common">Polychaete worm</name>
    <dbReference type="NCBI Taxonomy" id="6347"/>
    <lineage>
        <taxon>Eukaryota</taxon>
        <taxon>Metazoa</taxon>
        <taxon>Spiralia</taxon>
        <taxon>Lophotrochozoa</taxon>
        <taxon>Annelida</taxon>
        <taxon>Polychaeta</taxon>
        <taxon>Sedentaria</taxon>
        <taxon>Canalipalpata</taxon>
        <taxon>Sabellida</taxon>
        <taxon>Oweniida</taxon>
        <taxon>Oweniidae</taxon>
        <taxon>Owenia</taxon>
    </lineage>
</organism>
<feature type="signal peptide" evidence="1">
    <location>
        <begin position="1"/>
        <end position="21"/>
    </location>
</feature>